<dbReference type="AlphaFoldDB" id="A0A4V5UZS3"/>
<comment type="similarity">
    <text evidence="2">Belongs to the ABC-2 integral membrane protein family.</text>
</comment>
<dbReference type="RefSeq" id="WP_137250650.1">
    <property type="nucleotide sequence ID" value="NZ_SZQA01000038.1"/>
</dbReference>
<accession>A0A4V5UZS3</accession>
<protein>
    <submittedName>
        <fullName evidence="10">ABC transporter permease</fullName>
    </submittedName>
</protein>
<feature type="domain" description="ABC transmembrane type-2" evidence="9">
    <location>
        <begin position="165"/>
        <end position="389"/>
    </location>
</feature>
<dbReference type="Pfam" id="PF12698">
    <property type="entry name" value="ABC2_membrane_3"/>
    <property type="match status" value="1"/>
</dbReference>
<dbReference type="InterPro" id="IPR013525">
    <property type="entry name" value="ABC2_TM"/>
</dbReference>
<organism evidence="10 11">
    <name type="scientific">Herbidospora galbida</name>
    <dbReference type="NCBI Taxonomy" id="2575442"/>
    <lineage>
        <taxon>Bacteria</taxon>
        <taxon>Bacillati</taxon>
        <taxon>Actinomycetota</taxon>
        <taxon>Actinomycetes</taxon>
        <taxon>Streptosporangiales</taxon>
        <taxon>Streptosporangiaceae</taxon>
        <taxon>Herbidospora</taxon>
    </lineage>
</organism>
<evidence type="ECO:0000256" key="8">
    <source>
        <dbReference type="SAM" id="Phobius"/>
    </source>
</evidence>
<evidence type="ECO:0000256" key="6">
    <source>
        <dbReference type="ARBA" id="ARBA00022989"/>
    </source>
</evidence>
<feature type="transmembrane region" description="Helical" evidence="8">
    <location>
        <begin position="243"/>
        <end position="271"/>
    </location>
</feature>
<dbReference type="EMBL" id="SZQA01000038">
    <property type="protein sequence ID" value="TKK84003.1"/>
    <property type="molecule type" value="Genomic_DNA"/>
</dbReference>
<evidence type="ECO:0000313" key="11">
    <source>
        <dbReference type="Proteomes" id="UP000308705"/>
    </source>
</evidence>
<feature type="transmembrane region" description="Helical" evidence="8">
    <location>
        <begin position="277"/>
        <end position="298"/>
    </location>
</feature>
<comment type="caution">
    <text evidence="10">The sequence shown here is derived from an EMBL/GenBank/DDBJ whole genome shotgun (WGS) entry which is preliminary data.</text>
</comment>
<keyword evidence="4" id="KW-1003">Cell membrane</keyword>
<dbReference type="OrthoDB" id="161250at2"/>
<comment type="subcellular location">
    <subcellularLocation>
        <location evidence="1">Cell membrane</location>
        <topology evidence="1">Multi-pass membrane protein</topology>
    </subcellularLocation>
</comment>
<keyword evidence="3" id="KW-0813">Transport</keyword>
<evidence type="ECO:0000256" key="4">
    <source>
        <dbReference type="ARBA" id="ARBA00022475"/>
    </source>
</evidence>
<feature type="transmembrane region" description="Helical" evidence="8">
    <location>
        <begin position="364"/>
        <end position="386"/>
    </location>
</feature>
<evidence type="ECO:0000256" key="5">
    <source>
        <dbReference type="ARBA" id="ARBA00022692"/>
    </source>
</evidence>
<name>A0A4V5UZS3_9ACTN</name>
<reference evidence="10 11" key="1">
    <citation type="submission" date="2019-04" db="EMBL/GenBank/DDBJ databases">
        <title>Herbidospora sp. NEAU-GS14.nov., a novel actinomycete isolated from soil.</title>
        <authorList>
            <person name="Han L."/>
        </authorList>
    </citation>
    <scope>NUCLEOTIDE SEQUENCE [LARGE SCALE GENOMIC DNA]</scope>
    <source>
        <strain evidence="10 11">NEAU-GS14</strain>
    </source>
</reference>
<dbReference type="GO" id="GO:0140359">
    <property type="term" value="F:ABC-type transporter activity"/>
    <property type="evidence" value="ECO:0007669"/>
    <property type="project" value="InterPro"/>
</dbReference>
<evidence type="ECO:0000256" key="2">
    <source>
        <dbReference type="ARBA" id="ARBA00007783"/>
    </source>
</evidence>
<keyword evidence="5 8" id="KW-0812">Transmembrane</keyword>
<keyword evidence="6 8" id="KW-1133">Transmembrane helix</keyword>
<gene>
    <name evidence="10" type="ORF">FDA94_31210</name>
</gene>
<evidence type="ECO:0000256" key="7">
    <source>
        <dbReference type="ARBA" id="ARBA00023136"/>
    </source>
</evidence>
<keyword evidence="11" id="KW-1185">Reference proteome</keyword>
<proteinExistence type="inferred from homology"/>
<dbReference type="Proteomes" id="UP000308705">
    <property type="component" value="Unassembled WGS sequence"/>
</dbReference>
<evidence type="ECO:0000313" key="10">
    <source>
        <dbReference type="EMBL" id="TKK84003.1"/>
    </source>
</evidence>
<dbReference type="Gene3D" id="3.40.1710.10">
    <property type="entry name" value="abc type-2 transporter like domain"/>
    <property type="match status" value="1"/>
</dbReference>
<evidence type="ECO:0000256" key="3">
    <source>
        <dbReference type="ARBA" id="ARBA00022448"/>
    </source>
</evidence>
<dbReference type="PANTHER" id="PTHR30294">
    <property type="entry name" value="MEMBRANE COMPONENT OF ABC TRANSPORTER YHHJ-RELATED"/>
    <property type="match status" value="1"/>
</dbReference>
<feature type="transmembrane region" description="Helical" evidence="8">
    <location>
        <begin position="21"/>
        <end position="41"/>
    </location>
</feature>
<dbReference type="PANTHER" id="PTHR30294:SF38">
    <property type="entry name" value="TRANSPORT PERMEASE PROTEIN"/>
    <property type="match status" value="1"/>
</dbReference>
<evidence type="ECO:0000256" key="1">
    <source>
        <dbReference type="ARBA" id="ARBA00004651"/>
    </source>
</evidence>
<dbReference type="InterPro" id="IPR051449">
    <property type="entry name" value="ABC-2_transporter_component"/>
</dbReference>
<evidence type="ECO:0000259" key="9">
    <source>
        <dbReference type="PROSITE" id="PS51012"/>
    </source>
</evidence>
<dbReference type="GO" id="GO:0005886">
    <property type="term" value="C:plasma membrane"/>
    <property type="evidence" value="ECO:0007669"/>
    <property type="project" value="UniProtKB-SubCell"/>
</dbReference>
<dbReference type="PROSITE" id="PS51012">
    <property type="entry name" value="ABC_TM2"/>
    <property type="match status" value="1"/>
</dbReference>
<keyword evidence="7 8" id="KW-0472">Membrane</keyword>
<sequence>MLRSLLTVSALELRTRVRDRTALIIAIIVPVAMATLFGVALGGDDPPLRATVGMVDLDGGEFPAGVRREVMASTELDGVLTLRDLPSRERAQSALDAGDIGAAIIFPAGFSASVGAGEGGRVGVLTSADTPLAGVVANAVVDRISSLVRARTLAVRASLDAGVPAGEVKEFVERNGAAGPALTLDNDPMAGGRVDLSVYYGAGMAALFAFFVVGASFRSLLIERKQGTLDRMRAGPIHGWVPIAGKAVVGFALAMVSVCVTWASSVLIFGSTWGDPVAVFTLLLAHVLAATAITMLVASRARTDAQADGVIMVISFVAAFFGGSLVPLYTLPDVLQKIALFTPNAWTTTGLTGLAGSGAGPASVALPIGVLCAIAVAAFGLAATGFRKGLLG</sequence>
<dbReference type="InterPro" id="IPR047817">
    <property type="entry name" value="ABC2_TM_bact-type"/>
</dbReference>
<feature type="transmembrane region" description="Helical" evidence="8">
    <location>
        <begin position="310"/>
        <end position="331"/>
    </location>
</feature>
<feature type="transmembrane region" description="Helical" evidence="8">
    <location>
        <begin position="198"/>
        <end position="222"/>
    </location>
</feature>